<evidence type="ECO:0000313" key="1">
    <source>
        <dbReference type="EMBL" id="KKW47271.1"/>
    </source>
</evidence>
<proteinExistence type="predicted"/>
<evidence type="ECO:0000313" key="2">
    <source>
        <dbReference type="Proteomes" id="UP000034789"/>
    </source>
</evidence>
<dbReference type="EMBL" id="LCSD01000016">
    <property type="protein sequence ID" value="KKW47271.1"/>
    <property type="molecule type" value="Genomic_DNA"/>
</dbReference>
<protein>
    <submittedName>
        <fullName evidence="1">Uncharacterized protein</fullName>
    </submittedName>
</protein>
<name>A0A0G1YVI9_9BACT</name>
<accession>A0A0G1YVI9</accession>
<gene>
    <name evidence="1" type="ORF">UY98_C0016G0003</name>
</gene>
<dbReference type="AlphaFoldDB" id="A0A0G1YVI9"/>
<sequence length="129" mass="14335">MQNPSPQHQKLVAALVDHFRNKLGLTILSAALPNFNAPVAHGRHEPDIIAKDSNGVLNLAEAKANYDDIFSETAKEQFIDFSNRVMTGTNAIVPFHIVVYKEDEPHLLNRLNQLGLGTLVGNRIKVWTL</sequence>
<comment type="caution">
    <text evidence="1">The sequence shown here is derived from an EMBL/GenBank/DDBJ whole genome shotgun (WGS) entry which is preliminary data.</text>
</comment>
<dbReference type="Proteomes" id="UP000034789">
    <property type="component" value="Unassembled WGS sequence"/>
</dbReference>
<organism evidence="1 2">
    <name type="scientific">Candidatus Kaiserbacteria bacterium GW2011_GWA2_58_9</name>
    <dbReference type="NCBI Taxonomy" id="1618672"/>
    <lineage>
        <taxon>Bacteria</taxon>
        <taxon>Candidatus Kaiseribacteriota</taxon>
    </lineage>
</organism>
<reference evidence="1 2" key="1">
    <citation type="journal article" date="2015" name="Nature">
        <title>rRNA introns, odd ribosomes, and small enigmatic genomes across a large radiation of phyla.</title>
        <authorList>
            <person name="Brown C.T."/>
            <person name="Hug L.A."/>
            <person name="Thomas B.C."/>
            <person name="Sharon I."/>
            <person name="Castelle C.J."/>
            <person name="Singh A."/>
            <person name="Wilkins M.J."/>
            <person name="Williams K.H."/>
            <person name="Banfield J.F."/>
        </authorList>
    </citation>
    <scope>NUCLEOTIDE SEQUENCE [LARGE SCALE GENOMIC DNA]</scope>
</reference>